<dbReference type="Gene3D" id="2.60.40.10">
    <property type="entry name" value="Immunoglobulins"/>
    <property type="match status" value="1"/>
</dbReference>
<protein>
    <submittedName>
        <fullName evidence="2">Esterase</fullName>
    </submittedName>
</protein>
<dbReference type="InterPro" id="IPR014756">
    <property type="entry name" value="Ig_E-set"/>
</dbReference>
<evidence type="ECO:0000313" key="2">
    <source>
        <dbReference type="EMBL" id="HIZ33484.1"/>
    </source>
</evidence>
<dbReference type="Pfam" id="PF02922">
    <property type="entry name" value="CBM_48"/>
    <property type="match status" value="1"/>
</dbReference>
<evidence type="ECO:0000313" key="3">
    <source>
        <dbReference type="Proteomes" id="UP000824028"/>
    </source>
</evidence>
<comment type="caution">
    <text evidence="2">The sequence shown here is derived from an EMBL/GenBank/DDBJ whole genome shotgun (WGS) entry which is preliminary data.</text>
</comment>
<dbReference type="SUPFAM" id="SSF81296">
    <property type="entry name" value="E set domains"/>
    <property type="match status" value="1"/>
</dbReference>
<reference evidence="2" key="1">
    <citation type="journal article" date="2021" name="PeerJ">
        <title>Extensive microbial diversity within the chicken gut microbiome revealed by metagenomics and culture.</title>
        <authorList>
            <person name="Gilroy R."/>
            <person name="Ravi A."/>
            <person name="Getino M."/>
            <person name="Pursley I."/>
            <person name="Horton D.L."/>
            <person name="Alikhan N.F."/>
            <person name="Baker D."/>
            <person name="Gharbi K."/>
            <person name="Hall N."/>
            <person name="Watson M."/>
            <person name="Adriaenssens E.M."/>
            <person name="Foster-Nyarko E."/>
            <person name="Jarju S."/>
            <person name="Secka A."/>
            <person name="Antonio M."/>
            <person name="Oren A."/>
            <person name="Chaudhuri R.R."/>
            <person name="La Ragione R."/>
            <person name="Hildebrand F."/>
            <person name="Pallen M.J."/>
        </authorList>
    </citation>
    <scope>NUCLEOTIDE SEQUENCE</scope>
    <source>
        <strain evidence="2">ChiHjej9B8-1298</strain>
    </source>
</reference>
<dbReference type="InterPro" id="IPR029058">
    <property type="entry name" value="AB_hydrolase_fold"/>
</dbReference>
<dbReference type="PROSITE" id="PS51257">
    <property type="entry name" value="PROKAR_LIPOPROTEIN"/>
    <property type="match status" value="1"/>
</dbReference>
<dbReference type="InterPro" id="IPR050583">
    <property type="entry name" value="Mycobacterial_A85_antigen"/>
</dbReference>
<evidence type="ECO:0000259" key="1">
    <source>
        <dbReference type="Pfam" id="PF02922"/>
    </source>
</evidence>
<dbReference type="CDD" id="cd11294">
    <property type="entry name" value="E_set_Esterase_like_N"/>
    <property type="match status" value="1"/>
</dbReference>
<dbReference type="GO" id="GO:0004553">
    <property type="term" value="F:hydrolase activity, hydrolyzing O-glycosyl compounds"/>
    <property type="evidence" value="ECO:0007669"/>
    <property type="project" value="InterPro"/>
</dbReference>
<dbReference type="Proteomes" id="UP000824028">
    <property type="component" value="Unassembled WGS sequence"/>
</dbReference>
<dbReference type="InterPro" id="IPR013783">
    <property type="entry name" value="Ig-like_fold"/>
</dbReference>
<name>A0A9D2E9H0_9BACE</name>
<dbReference type="EMBL" id="DXBX01000063">
    <property type="protein sequence ID" value="HIZ33484.1"/>
    <property type="molecule type" value="Genomic_DNA"/>
</dbReference>
<proteinExistence type="predicted"/>
<dbReference type="GO" id="GO:0005975">
    <property type="term" value="P:carbohydrate metabolic process"/>
    <property type="evidence" value="ECO:0007669"/>
    <property type="project" value="InterPro"/>
</dbReference>
<dbReference type="SUPFAM" id="SSF53474">
    <property type="entry name" value="alpha/beta-Hydrolases"/>
    <property type="match status" value="1"/>
</dbReference>
<dbReference type="PANTHER" id="PTHR48098:SF1">
    <property type="entry name" value="DIACYLGLYCEROL ACYLTRANSFERASE_MYCOLYLTRANSFERASE AG85A"/>
    <property type="match status" value="1"/>
</dbReference>
<dbReference type="InterPro" id="IPR000801">
    <property type="entry name" value="Esterase-like"/>
</dbReference>
<feature type="domain" description="Glycoside hydrolase family 13 N-terminal" evidence="1">
    <location>
        <begin position="51"/>
        <end position="108"/>
    </location>
</feature>
<dbReference type="PANTHER" id="PTHR48098">
    <property type="entry name" value="ENTEROCHELIN ESTERASE-RELATED"/>
    <property type="match status" value="1"/>
</dbReference>
<dbReference type="Pfam" id="PF00756">
    <property type="entry name" value="Esterase"/>
    <property type="match status" value="1"/>
</dbReference>
<sequence>MNRLTTVWVVGTVFFLFSSCLYAQKRENTFNTKGWWKPAAAKFSPVVNEDLTVTFRLRAAEAGRVELVFDEWSVSTVPMQKDTAGVWSATVGPVEPRLYQYYYKVDGRPVLDLKDPNVKVGTEIYGNVLEVRGKDAPRFDEEYAAGGDVHILSYRSTSMNALHKMWVYVPKAYFEEPKREFPVLYLRHGGGDAESSWVKDGRATVIMDNLISSGRAQPMLVVMTYGFTDGSWAGGSTVEGMDLLEEELISDVIPLIEKRYRVRKEKAGRAIAGLSMGGGQAFVIGLRNLDKFAYVGEFSAGILSDDQFDFDKYIPGLMDDPSQVNRQLELLWISCGTKDTRYQGHLNIVDYLHSKGVELTFDEAPWGHEWQFWRLQLAAFAQKLFFQIR</sequence>
<accession>A0A9D2E9H0</accession>
<dbReference type="InterPro" id="IPR004193">
    <property type="entry name" value="Glyco_hydro_13_N"/>
</dbReference>
<dbReference type="GO" id="GO:0016747">
    <property type="term" value="F:acyltransferase activity, transferring groups other than amino-acyl groups"/>
    <property type="evidence" value="ECO:0007669"/>
    <property type="project" value="TreeGrafter"/>
</dbReference>
<dbReference type="AlphaFoldDB" id="A0A9D2E9H0"/>
<organism evidence="2 3">
    <name type="scientific">Candidatus Bacteroides merdigallinarum</name>
    <dbReference type="NCBI Taxonomy" id="2838473"/>
    <lineage>
        <taxon>Bacteria</taxon>
        <taxon>Pseudomonadati</taxon>
        <taxon>Bacteroidota</taxon>
        <taxon>Bacteroidia</taxon>
        <taxon>Bacteroidales</taxon>
        <taxon>Bacteroidaceae</taxon>
        <taxon>Bacteroides</taxon>
    </lineage>
</organism>
<gene>
    <name evidence="2" type="ORF">H9814_08120</name>
</gene>
<reference evidence="2" key="2">
    <citation type="submission" date="2021-04" db="EMBL/GenBank/DDBJ databases">
        <authorList>
            <person name="Gilroy R."/>
        </authorList>
    </citation>
    <scope>NUCLEOTIDE SEQUENCE</scope>
    <source>
        <strain evidence="2">ChiHjej9B8-1298</strain>
    </source>
</reference>
<dbReference type="Gene3D" id="3.40.50.1820">
    <property type="entry name" value="alpha/beta hydrolase"/>
    <property type="match status" value="1"/>
</dbReference>